<name>A0AAW0DFF1_9AGAR</name>
<gene>
    <name evidence="2" type="ORF">R3P38DRAFT_1736429</name>
</gene>
<feature type="region of interest" description="Disordered" evidence="1">
    <location>
        <begin position="75"/>
        <end position="110"/>
    </location>
</feature>
<evidence type="ECO:0000313" key="3">
    <source>
        <dbReference type="Proteomes" id="UP001362999"/>
    </source>
</evidence>
<sequence>MRHLIVGVARCIKHKERGPRRNLQELKKNDHRRITCDECLRLNLKCPNKGREDCVRCELKGLKCKYGLDPRYADSRQSGTSGGYYPSQPLAPPPQYDSSNTAHHATAVSPPAATNSSLAVPLYNSSSAPHLSTVPFATYTAPYGLPTTTYAPGLPAPSTRHAYESQFSDQATQPSASSNTSTWRSRATSSSVPRVAASVTPNLGWSEVSHPQARGRSISIQQPDYPSSQRSIHRSLSTYHPPSMSTSMYASPSSSCPIHVPHDNPSVQSVRHGTRRSSSVVQSSLLHPVPSTHAPSSSAMPAARSRSSSISVQSSAPRPMSSARVPASSSATILTRRGRSSSMSRVLPDTRPNLPGPHVTPTPRRYNDIEYDFSSVTPPPFSPFVAPRPSPSSSPRYHPRALPAPMRVQQSYEFPSGTKPVPPVSATVAAFMPPGLPRSNLRPTYRK</sequence>
<proteinExistence type="predicted"/>
<reference evidence="2 3" key="1">
    <citation type="journal article" date="2024" name="J Genomics">
        <title>Draft genome sequencing and assembly of Favolaschia claudopus CIRM-BRFM 2984 isolated from oak limbs.</title>
        <authorList>
            <person name="Navarro D."/>
            <person name="Drula E."/>
            <person name="Chaduli D."/>
            <person name="Cazenave R."/>
            <person name="Ahrendt S."/>
            <person name="Wang J."/>
            <person name="Lipzen A."/>
            <person name="Daum C."/>
            <person name="Barry K."/>
            <person name="Grigoriev I.V."/>
            <person name="Favel A."/>
            <person name="Rosso M.N."/>
            <person name="Martin F."/>
        </authorList>
    </citation>
    <scope>NUCLEOTIDE SEQUENCE [LARGE SCALE GENOMIC DNA]</scope>
    <source>
        <strain evidence="2 3">CIRM-BRFM 2984</strain>
    </source>
</reference>
<feature type="compositionally biased region" description="Polar residues" evidence="1">
    <location>
        <begin position="218"/>
        <end position="240"/>
    </location>
</feature>
<evidence type="ECO:0008006" key="4">
    <source>
        <dbReference type="Google" id="ProtNLM"/>
    </source>
</evidence>
<dbReference type="AlphaFoldDB" id="A0AAW0DFF1"/>
<dbReference type="InterPro" id="IPR001138">
    <property type="entry name" value="Zn2Cys6_DnaBD"/>
</dbReference>
<dbReference type="EMBL" id="JAWWNJ010000008">
    <property type="protein sequence ID" value="KAK7050086.1"/>
    <property type="molecule type" value="Genomic_DNA"/>
</dbReference>
<dbReference type="Proteomes" id="UP001362999">
    <property type="component" value="Unassembled WGS sequence"/>
</dbReference>
<feature type="compositionally biased region" description="Polar residues" evidence="1">
    <location>
        <begin position="165"/>
        <end position="174"/>
    </location>
</feature>
<feature type="compositionally biased region" description="Low complexity" evidence="1">
    <location>
        <begin position="241"/>
        <end position="257"/>
    </location>
</feature>
<comment type="caution">
    <text evidence="2">The sequence shown here is derived from an EMBL/GenBank/DDBJ whole genome shotgun (WGS) entry which is preliminary data.</text>
</comment>
<feature type="compositionally biased region" description="Low complexity" evidence="1">
    <location>
        <begin position="175"/>
        <end position="191"/>
    </location>
</feature>
<dbReference type="GO" id="GO:0000981">
    <property type="term" value="F:DNA-binding transcription factor activity, RNA polymerase II-specific"/>
    <property type="evidence" value="ECO:0007669"/>
    <property type="project" value="InterPro"/>
</dbReference>
<dbReference type="GO" id="GO:0008270">
    <property type="term" value="F:zinc ion binding"/>
    <property type="evidence" value="ECO:0007669"/>
    <property type="project" value="InterPro"/>
</dbReference>
<keyword evidence="3" id="KW-1185">Reference proteome</keyword>
<dbReference type="CDD" id="cd00067">
    <property type="entry name" value="GAL4"/>
    <property type="match status" value="1"/>
</dbReference>
<feature type="compositionally biased region" description="Low complexity" evidence="1">
    <location>
        <begin position="277"/>
        <end position="319"/>
    </location>
</feature>
<feature type="region of interest" description="Disordered" evidence="1">
    <location>
        <begin position="155"/>
        <end position="366"/>
    </location>
</feature>
<evidence type="ECO:0000256" key="1">
    <source>
        <dbReference type="SAM" id="MobiDB-lite"/>
    </source>
</evidence>
<organism evidence="2 3">
    <name type="scientific">Favolaschia claudopus</name>
    <dbReference type="NCBI Taxonomy" id="2862362"/>
    <lineage>
        <taxon>Eukaryota</taxon>
        <taxon>Fungi</taxon>
        <taxon>Dikarya</taxon>
        <taxon>Basidiomycota</taxon>
        <taxon>Agaricomycotina</taxon>
        <taxon>Agaricomycetes</taxon>
        <taxon>Agaricomycetidae</taxon>
        <taxon>Agaricales</taxon>
        <taxon>Marasmiineae</taxon>
        <taxon>Mycenaceae</taxon>
        <taxon>Favolaschia</taxon>
    </lineage>
</organism>
<evidence type="ECO:0000313" key="2">
    <source>
        <dbReference type="EMBL" id="KAK7050086.1"/>
    </source>
</evidence>
<protein>
    <recommendedName>
        <fullName evidence="4">Zn(2)-C6 fungal-type domain-containing protein</fullName>
    </recommendedName>
</protein>
<accession>A0AAW0DFF1</accession>